<feature type="domain" description="PX" evidence="10">
    <location>
        <begin position="57"/>
        <end position="174"/>
    </location>
</feature>
<dbReference type="Pfam" id="PF00787">
    <property type="entry name" value="PX"/>
    <property type="match status" value="1"/>
</dbReference>
<dbReference type="GO" id="GO:0005829">
    <property type="term" value="C:cytosol"/>
    <property type="evidence" value="ECO:0007669"/>
    <property type="project" value="GOC"/>
</dbReference>
<dbReference type="InterPro" id="IPR044106">
    <property type="entry name" value="PX_Snx41/Atg20"/>
</dbReference>
<evidence type="ECO:0000256" key="7">
    <source>
        <dbReference type="ARBA" id="ARBA00023121"/>
    </source>
</evidence>
<dbReference type="SUPFAM" id="SSF64268">
    <property type="entry name" value="PX domain"/>
    <property type="match status" value="1"/>
</dbReference>
<dbReference type="SMART" id="SM00312">
    <property type="entry name" value="PX"/>
    <property type="match status" value="1"/>
</dbReference>
<dbReference type="CDD" id="cd06867">
    <property type="entry name" value="PX_SNX41_42"/>
    <property type="match status" value="1"/>
</dbReference>
<evidence type="ECO:0000256" key="3">
    <source>
        <dbReference type="ARBA" id="ARBA00022448"/>
    </source>
</evidence>
<evidence type="ECO:0000256" key="1">
    <source>
        <dbReference type="ARBA" id="ARBA00004481"/>
    </source>
</evidence>
<keyword evidence="12" id="KW-1185">Reference proteome</keyword>
<name>A0A9N9A6Q8_9GLOM</name>
<accession>A0A9N9A6Q8</accession>
<organism evidence="11 12">
    <name type="scientific">Ambispora leptoticha</name>
    <dbReference type="NCBI Taxonomy" id="144679"/>
    <lineage>
        <taxon>Eukaryota</taxon>
        <taxon>Fungi</taxon>
        <taxon>Fungi incertae sedis</taxon>
        <taxon>Mucoromycota</taxon>
        <taxon>Glomeromycotina</taxon>
        <taxon>Glomeromycetes</taxon>
        <taxon>Archaeosporales</taxon>
        <taxon>Ambisporaceae</taxon>
        <taxon>Ambispora</taxon>
    </lineage>
</organism>
<keyword evidence="8" id="KW-0472">Membrane</keyword>
<dbReference type="EMBL" id="CAJVPS010000983">
    <property type="protein sequence ID" value="CAG8518438.1"/>
    <property type="molecule type" value="Genomic_DNA"/>
</dbReference>
<dbReference type="InterPro" id="IPR036871">
    <property type="entry name" value="PX_dom_sf"/>
</dbReference>
<keyword evidence="4" id="KW-0967">Endosome</keyword>
<evidence type="ECO:0000259" key="10">
    <source>
        <dbReference type="PROSITE" id="PS50195"/>
    </source>
</evidence>
<dbReference type="AlphaFoldDB" id="A0A9N9A6Q8"/>
<evidence type="ECO:0000256" key="5">
    <source>
        <dbReference type="ARBA" id="ARBA00022927"/>
    </source>
</evidence>
<evidence type="ECO:0000313" key="11">
    <source>
        <dbReference type="EMBL" id="CAG8518438.1"/>
    </source>
</evidence>
<reference evidence="11" key="1">
    <citation type="submission" date="2021-06" db="EMBL/GenBank/DDBJ databases">
        <authorList>
            <person name="Kallberg Y."/>
            <person name="Tangrot J."/>
            <person name="Rosling A."/>
        </authorList>
    </citation>
    <scope>NUCLEOTIDE SEQUENCE</scope>
    <source>
        <strain evidence="11">FL130A</strain>
    </source>
</reference>
<comment type="caution">
    <text evidence="11">The sequence shown here is derived from an EMBL/GenBank/DDBJ whole genome shotgun (WGS) entry which is preliminary data.</text>
</comment>
<feature type="compositionally biased region" description="Polar residues" evidence="9">
    <location>
        <begin position="417"/>
        <end position="426"/>
    </location>
</feature>
<dbReference type="InterPro" id="IPR027267">
    <property type="entry name" value="AH/BAR_dom_sf"/>
</dbReference>
<evidence type="ECO:0000256" key="4">
    <source>
        <dbReference type="ARBA" id="ARBA00022753"/>
    </source>
</evidence>
<sequence length="538" mass="61155">MTDFEVNPFAESTSLDEDYEGISDDQEYRPQSERIPSFAHDFSGFCCQIGSVIRTGEENILITNAQKTNEGGGSNYITYTIRFNDQEVKRRYSEFESLRNSLTRLYPTAIIPPIPEKHSITDYATMQSKAKEDVVIIEKRKRMLLTFLVRIAKHPKLSNSHIFHRFLESGVSWNEVLNSPPLSTLPKNILQVSPTNLPSQSSSNSTSPVSTTNPLLPTPNPSQLLRNPDQRFLDSELFTNKFANHMSQNLEKTNRRLLKRLSDLSNDYAELGAVYNGFSLVEPGGLSNAIEKVGQAVDSSFMAIRNLTTALESEFSEPLQEYSQFAQMIKQVLRYRHMKHLQLELTEETLERQKAAHESLIRSEEEARRLEAALSRSTIEENSLSRSRASLDSEDGNSHIHEGGENGREEDGYHQNGDLSNSATLNHHSKKRSSSKLFSVLSHTIHGIMDVDPEATRRSSIGKTADSIIQLEEALETSKQDLKNISVSIQEDLDRFQRQKVRDIRDMLIAYAKIQIKWCQKNLNSWEEARAEIEKMQT</sequence>
<dbReference type="PANTHER" id="PTHR46979">
    <property type="entry name" value="SORTING NEXIN-41"/>
    <property type="match status" value="1"/>
</dbReference>
<evidence type="ECO:0000256" key="9">
    <source>
        <dbReference type="SAM" id="MobiDB-lite"/>
    </source>
</evidence>
<feature type="compositionally biased region" description="Basic and acidic residues" evidence="9">
    <location>
        <begin position="396"/>
        <end position="413"/>
    </location>
</feature>
<dbReference type="GO" id="GO:0015031">
    <property type="term" value="P:protein transport"/>
    <property type="evidence" value="ECO:0007669"/>
    <property type="project" value="UniProtKB-KW"/>
</dbReference>
<gene>
    <name evidence="11" type="ORF">ALEPTO_LOCUS4339</name>
</gene>
<dbReference type="InterPro" id="IPR001683">
    <property type="entry name" value="PX_dom"/>
</dbReference>
<proteinExistence type="inferred from homology"/>
<keyword evidence="5" id="KW-0653">Protein transport</keyword>
<comment type="similarity">
    <text evidence="2">Belongs to the sorting nexin family.</text>
</comment>
<dbReference type="Gene3D" id="1.20.1270.60">
    <property type="entry name" value="Arfaptin homology (AH) domain/BAR domain"/>
    <property type="match status" value="2"/>
</dbReference>
<evidence type="ECO:0000313" key="12">
    <source>
        <dbReference type="Proteomes" id="UP000789508"/>
    </source>
</evidence>
<keyword evidence="3" id="KW-0813">Transport</keyword>
<comment type="subcellular location">
    <subcellularLocation>
        <location evidence="1">Endosome membrane</location>
        <topology evidence="1">Peripheral membrane protein</topology>
    </subcellularLocation>
</comment>
<dbReference type="Gene3D" id="3.30.1520.10">
    <property type="entry name" value="Phox-like domain"/>
    <property type="match status" value="1"/>
</dbReference>
<evidence type="ECO:0000256" key="6">
    <source>
        <dbReference type="ARBA" id="ARBA00023006"/>
    </source>
</evidence>
<dbReference type="InterPro" id="IPR051079">
    <property type="entry name" value="Sorting_Nexin_Autophagy"/>
</dbReference>
<feature type="compositionally biased region" description="Polar residues" evidence="9">
    <location>
        <begin position="380"/>
        <end position="390"/>
    </location>
</feature>
<dbReference type="OrthoDB" id="289314at2759"/>
<dbReference type="GO" id="GO:0006914">
    <property type="term" value="P:autophagy"/>
    <property type="evidence" value="ECO:0007669"/>
    <property type="project" value="UniProtKB-KW"/>
</dbReference>
<feature type="region of interest" description="Disordered" evidence="9">
    <location>
        <begin position="375"/>
        <end position="428"/>
    </location>
</feature>
<dbReference type="GO" id="GO:0010008">
    <property type="term" value="C:endosome membrane"/>
    <property type="evidence" value="ECO:0007669"/>
    <property type="project" value="UniProtKB-SubCell"/>
</dbReference>
<dbReference type="Proteomes" id="UP000789508">
    <property type="component" value="Unassembled WGS sequence"/>
</dbReference>
<keyword evidence="6" id="KW-0072">Autophagy</keyword>
<protein>
    <submittedName>
        <fullName evidence="11">3319_t:CDS:1</fullName>
    </submittedName>
</protein>
<dbReference type="GO" id="GO:0042147">
    <property type="term" value="P:retrograde transport, endosome to Golgi"/>
    <property type="evidence" value="ECO:0007669"/>
    <property type="project" value="InterPro"/>
</dbReference>
<dbReference type="GO" id="GO:0035091">
    <property type="term" value="F:phosphatidylinositol binding"/>
    <property type="evidence" value="ECO:0007669"/>
    <property type="project" value="InterPro"/>
</dbReference>
<keyword evidence="7" id="KW-0446">Lipid-binding</keyword>
<evidence type="ECO:0000256" key="8">
    <source>
        <dbReference type="ARBA" id="ARBA00023136"/>
    </source>
</evidence>
<feature type="region of interest" description="Disordered" evidence="9">
    <location>
        <begin position="193"/>
        <end position="224"/>
    </location>
</feature>
<dbReference type="PROSITE" id="PS50195">
    <property type="entry name" value="PX"/>
    <property type="match status" value="1"/>
</dbReference>
<evidence type="ECO:0000256" key="2">
    <source>
        <dbReference type="ARBA" id="ARBA00010883"/>
    </source>
</evidence>
<dbReference type="PANTHER" id="PTHR46979:SF2">
    <property type="entry name" value="SORTING NEXIN-41"/>
    <property type="match status" value="1"/>
</dbReference>